<accession>A0A450TEK9</accession>
<dbReference type="AlphaFoldDB" id="A0A450TEK9"/>
<keyword evidence="1" id="KW-0812">Transmembrane</keyword>
<keyword evidence="1" id="KW-0472">Membrane</keyword>
<name>A0A450TEK9_9GAMM</name>
<evidence type="ECO:0000256" key="1">
    <source>
        <dbReference type="SAM" id="Phobius"/>
    </source>
</evidence>
<sequence>MTRARDLCAIFYILLAFGYCILALGGIDKELLTGWLAPLDFLYGPYL</sequence>
<gene>
    <name evidence="2" type="ORF">BECKDK2373B_GA0170837_11512</name>
</gene>
<organism evidence="2">
    <name type="scientific">Candidatus Kentrum sp. DK</name>
    <dbReference type="NCBI Taxonomy" id="2126562"/>
    <lineage>
        <taxon>Bacteria</taxon>
        <taxon>Pseudomonadati</taxon>
        <taxon>Pseudomonadota</taxon>
        <taxon>Gammaproteobacteria</taxon>
        <taxon>Candidatus Kentrum</taxon>
    </lineage>
</organism>
<feature type="transmembrane region" description="Helical" evidence="1">
    <location>
        <begin position="7"/>
        <end position="27"/>
    </location>
</feature>
<evidence type="ECO:0000313" key="2">
    <source>
        <dbReference type="EMBL" id="VFJ65480.1"/>
    </source>
</evidence>
<proteinExistence type="predicted"/>
<dbReference type="EMBL" id="CAADEX010000151">
    <property type="protein sequence ID" value="VFJ65480.1"/>
    <property type="molecule type" value="Genomic_DNA"/>
</dbReference>
<keyword evidence="1" id="KW-1133">Transmembrane helix</keyword>
<protein>
    <submittedName>
        <fullName evidence="2">Uncharacterized protein</fullName>
    </submittedName>
</protein>
<reference evidence="2" key="1">
    <citation type="submission" date="2019-02" db="EMBL/GenBank/DDBJ databases">
        <authorList>
            <person name="Gruber-Vodicka R. H."/>
            <person name="Seah K. B. B."/>
        </authorList>
    </citation>
    <scope>NUCLEOTIDE SEQUENCE</scope>
    <source>
        <strain evidence="2">BECK_DK47</strain>
    </source>
</reference>